<proteinExistence type="predicted"/>
<sequence>MDKLSVKYLLYANDQVILASSAWELLEMANVRKTMIIVFENSESETECNINIENERTEQVYRRSEGLGSFPDHP</sequence>
<dbReference type="EMBL" id="BGZK01000410">
    <property type="protein sequence ID" value="GBP42035.1"/>
    <property type="molecule type" value="Genomic_DNA"/>
</dbReference>
<dbReference type="OrthoDB" id="8775810at2759"/>
<organism evidence="1 2">
    <name type="scientific">Eumeta variegata</name>
    <name type="common">Bagworm moth</name>
    <name type="synonym">Eumeta japonica</name>
    <dbReference type="NCBI Taxonomy" id="151549"/>
    <lineage>
        <taxon>Eukaryota</taxon>
        <taxon>Metazoa</taxon>
        <taxon>Ecdysozoa</taxon>
        <taxon>Arthropoda</taxon>
        <taxon>Hexapoda</taxon>
        <taxon>Insecta</taxon>
        <taxon>Pterygota</taxon>
        <taxon>Neoptera</taxon>
        <taxon>Endopterygota</taxon>
        <taxon>Lepidoptera</taxon>
        <taxon>Glossata</taxon>
        <taxon>Ditrysia</taxon>
        <taxon>Tineoidea</taxon>
        <taxon>Psychidae</taxon>
        <taxon>Oiketicinae</taxon>
        <taxon>Eumeta</taxon>
    </lineage>
</organism>
<reference evidence="1 2" key="1">
    <citation type="journal article" date="2019" name="Commun. Biol.">
        <title>The bagworm genome reveals a unique fibroin gene that provides high tensile strength.</title>
        <authorList>
            <person name="Kono N."/>
            <person name="Nakamura H."/>
            <person name="Ohtoshi R."/>
            <person name="Tomita M."/>
            <person name="Numata K."/>
            <person name="Arakawa K."/>
        </authorList>
    </citation>
    <scope>NUCLEOTIDE SEQUENCE [LARGE SCALE GENOMIC DNA]</scope>
</reference>
<comment type="caution">
    <text evidence="1">The sequence shown here is derived from an EMBL/GenBank/DDBJ whole genome shotgun (WGS) entry which is preliminary data.</text>
</comment>
<gene>
    <name evidence="1" type="ORF">EVAR_95034_1</name>
</gene>
<dbReference type="Proteomes" id="UP000299102">
    <property type="component" value="Unassembled WGS sequence"/>
</dbReference>
<evidence type="ECO:0000313" key="1">
    <source>
        <dbReference type="EMBL" id="GBP42035.1"/>
    </source>
</evidence>
<name>A0A4C1VW08_EUMVA</name>
<evidence type="ECO:0008006" key="3">
    <source>
        <dbReference type="Google" id="ProtNLM"/>
    </source>
</evidence>
<evidence type="ECO:0000313" key="2">
    <source>
        <dbReference type="Proteomes" id="UP000299102"/>
    </source>
</evidence>
<protein>
    <recommendedName>
        <fullName evidence="3">Reverse transcriptase domain-containing protein</fullName>
    </recommendedName>
</protein>
<accession>A0A4C1VW08</accession>
<dbReference type="AlphaFoldDB" id="A0A4C1VW08"/>
<keyword evidence="2" id="KW-1185">Reference proteome</keyword>